<comment type="similarity">
    <text evidence="2 6">Belongs to the glycosyltransferase 92 family.</text>
</comment>
<evidence type="ECO:0000256" key="2">
    <source>
        <dbReference type="ARBA" id="ARBA00007647"/>
    </source>
</evidence>
<proteinExistence type="inferred from homology"/>
<keyword evidence="8" id="KW-1185">Reference proteome</keyword>
<dbReference type="Pfam" id="PF01697">
    <property type="entry name" value="Glyco_transf_92"/>
    <property type="match status" value="1"/>
</dbReference>
<keyword evidence="4 6" id="KW-0808">Transferase</keyword>
<dbReference type="PANTHER" id="PTHR47024:SF1">
    <property type="entry name" value="GLYCOSYLTRANSFERASE FAMILY 92 PROTEIN"/>
    <property type="match status" value="1"/>
</dbReference>
<dbReference type="InterPro" id="IPR008166">
    <property type="entry name" value="Glyco_transf_92"/>
</dbReference>
<comment type="subcellular location">
    <subcellularLocation>
        <location evidence="1">Membrane</location>
        <topology evidence="1">Single-pass membrane protein</topology>
    </subcellularLocation>
</comment>
<dbReference type="GO" id="GO:0016757">
    <property type="term" value="F:glycosyltransferase activity"/>
    <property type="evidence" value="ECO:0007669"/>
    <property type="project" value="UniProtKB-UniRule"/>
</dbReference>
<dbReference type="AlphaFoldDB" id="A0A183FTK3"/>
<organism evidence="8 9">
    <name type="scientific">Heligmosomoides polygyrus</name>
    <name type="common">Parasitic roundworm</name>
    <dbReference type="NCBI Taxonomy" id="6339"/>
    <lineage>
        <taxon>Eukaryota</taxon>
        <taxon>Metazoa</taxon>
        <taxon>Ecdysozoa</taxon>
        <taxon>Nematoda</taxon>
        <taxon>Chromadorea</taxon>
        <taxon>Rhabditida</taxon>
        <taxon>Rhabditina</taxon>
        <taxon>Rhabditomorpha</taxon>
        <taxon>Strongyloidea</taxon>
        <taxon>Heligmosomidae</taxon>
        <taxon>Heligmosomoides</taxon>
    </lineage>
</organism>
<evidence type="ECO:0000313" key="7">
    <source>
        <dbReference type="EMBL" id="VDO88496.1"/>
    </source>
</evidence>
<name>A0A183FTK3_HELPZ</name>
<evidence type="ECO:0000256" key="6">
    <source>
        <dbReference type="RuleBase" id="RU366017"/>
    </source>
</evidence>
<accession>A0A3P7YKD8</accession>
<dbReference type="EMBL" id="UZAH01027091">
    <property type="protein sequence ID" value="VDO88496.1"/>
    <property type="molecule type" value="Genomic_DNA"/>
</dbReference>
<evidence type="ECO:0000313" key="9">
    <source>
        <dbReference type="WBParaSite" id="HPBE_0001140701-mRNA-1"/>
    </source>
</evidence>
<accession>A0A183FTK3</accession>
<reference evidence="7 8" key="1">
    <citation type="submission" date="2018-11" db="EMBL/GenBank/DDBJ databases">
        <authorList>
            <consortium name="Pathogen Informatics"/>
        </authorList>
    </citation>
    <scope>NUCLEOTIDE SEQUENCE [LARGE SCALE GENOMIC DNA]</scope>
</reference>
<evidence type="ECO:0000256" key="4">
    <source>
        <dbReference type="ARBA" id="ARBA00022679"/>
    </source>
</evidence>
<gene>
    <name evidence="7" type="ORF">HPBE_LOCUS11408</name>
</gene>
<dbReference type="PANTHER" id="PTHR47024">
    <property type="entry name" value="BIOFILM ABSENT ON HEAD (AFTER YERSINIA EXPOSURE)-RELATED"/>
    <property type="match status" value="1"/>
</dbReference>
<protein>
    <recommendedName>
        <fullName evidence="6">Glycosyltransferase family 92 protein</fullName>
        <ecNumber evidence="6">2.4.1.-</ecNumber>
    </recommendedName>
</protein>
<evidence type="ECO:0000256" key="5">
    <source>
        <dbReference type="ARBA" id="ARBA00023136"/>
    </source>
</evidence>
<dbReference type="WBParaSite" id="HPBE_0001140701-mRNA-1">
    <property type="protein sequence ID" value="HPBE_0001140701-mRNA-1"/>
    <property type="gene ID" value="HPBE_0001140701"/>
</dbReference>
<dbReference type="Proteomes" id="UP000050761">
    <property type="component" value="Unassembled WGS sequence"/>
</dbReference>
<evidence type="ECO:0000256" key="1">
    <source>
        <dbReference type="ARBA" id="ARBA00004167"/>
    </source>
</evidence>
<keyword evidence="5" id="KW-0472">Membrane</keyword>
<evidence type="ECO:0000313" key="8">
    <source>
        <dbReference type="Proteomes" id="UP000050761"/>
    </source>
</evidence>
<dbReference type="EC" id="2.4.1.-" evidence="6"/>
<dbReference type="OrthoDB" id="5777994at2759"/>
<keyword evidence="3 6" id="KW-0328">Glycosyltransferase</keyword>
<sequence>MQPSTSKMRGLVMIRLLMLPPKEDLRKVRKSPNPLWFGEKLHLQENLHLFTDWVKIIFFLESWRSHGASHVFMYYHSSSRNVLQVVRRYEEEVELSHKQLVWLDQDHLIQGFVTLVRWPSLPRNSAVDPNLSLYRLAHSLAHNDCVLRLESEFGALVDIDELIVPR</sequence>
<dbReference type="GO" id="GO:0016020">
    <property type="term" value="C:membrane"/>
    <property type="evidence" value="ECO:0007669"/>
    <property type="project" value="UniProtKB-SubCell"/>
</dbReference>
<evidence type="ECO:0000256" key="3">
    <source>
        <dbReference type="ARBA" id="ARBA00022676"/>
    </source>
</evidence>
<reference evidence="9" key="2">
    <citation type="submission" date="2019-09" db="UniProtKB">
        <authorList>
            <consortium name="WormBaseParasite"/>
        </authorList>
    </citation>
    <scope>IDENTIFICATION</scope>
</reference>